<dbReference type="Gene3D" id="3.30.70.1290">
    <property type="entry name" value="Transposase IS200-like"/>
    <property type="match status" value="1"/>
</dbReference>
<dbReference type="Proteomes" id="UP000060487">
    <property type="component" value="Unassembled WGS sequence"/>
</dbReference>
<dbReference type="RefSeq" id="WP_085053410.1">
    <property type="nucleotide sequence ID" value="NZ_LNQR01000109.1"/>
</dbReference>
<dbReference type="PANTHER" id="PTHR34322:SF2">
    <property type="entry name" value="TRANSPOSASE IS200-LIKE DOMAIN-CONTAINING PROTEIN"/>
    <property type="match status" value="1"/>
</dbReference>
<keyword evidence="3" id="KW-1185">Reference proteome</keyword>
<gene>
    <name evidence="2" type="ORF">ASN18_2793</name>
</gene>
<evidence type="ECO:0000313" key="2">
    <source>
        <dbReference type="EMBL" id="KWT78996.1"/>
    </source>
</evidence>
<dbReference type="InterPro" id="IPR036515">
    <property type="entry name" value="Transposase_17_sf"/>
</dbReference>
<reference evidence="2 3" key="1">
    <citation type="submission" date="2015-11" db="EMBL/GenBank/DDBJ databases">
        <authorList>
            <person name="Lin W."/>
        </authorList>
    </citation>
    <scope>NUCLEOTIDE SEQUENCE [LARGE SCALE GENOMIC DNA]</scope>
    <source>
        <strain evidence="2 3">HCH-1</strain>
    </source>
</reference>
<comment type="caution">
    <text evidence="2">The sequence shown here is derived from an EMBL/GenBank/DDBJ whole genome shotgun (WGS) entry which is preliminary data.</text>
</comment>
<sequence>MDKDSYLWAVARYIETNPVRAGMVKKAEDYAFSSALAHIMGKPDDLLNEELIAETQRKDYMEFIRETSTEKDRDLIRYHARTGKPLGDEMFMKRIEKNTGRDLALRPRGRPRKKADIK</sequence>
<dbReference type="PANTHER" id="PTHR34322">
    <property type="entry name" value="TRANSPOSASE, Y1_TNP DOMAIN-CONTAINING"/>
    <property type="match status" value="1"/>
</dbReference>
<evidence type="ECO:0000256" key="1">
    <source>
        <dbReference type="SAM" id="MobiDB-lite"/>
    </source>
</evidence>
<dbReference type="EMBL" id="LNQR01000109">
    <property type="protein sequence ID" value="KWT78996.1"/>
    <property type="molecule type" value="Genomic_DNA"/>
</dbReference>
<name>A0ABR5SDC6_9BACT</name>
<feature type="region of interest" description="Disordered" evidence="1">
    <location>
        <begin position="99"/>
        <end position="118"/>
    </location>
</feature>
<proteinExistence type="predicted"/>
<evidence type="ECO:0000313" key="3">
    <source>
        <dbReference type="Proteomes" id="UP000060487"/>
    </source>
</evidence>
<accession>A0ABR5SDC6</accession>
<feature type="compositionally biased region" description="Basic residues" evidence="1">
    <location>
        <begin position="107"/>
        <end position="118"/>
    </location>
</feature>
<organism evidence="2 3">
    <name type="scientific">Candidatus Magnetominusculus xianensis</name>
    <dbReference type="NCBI Taxonomy" id="1748249"/>
    <lineage>
        <taxon>Bacteria</taxon>
        <taxon>Pseudomonadati</taxon>
        <taxon>Nitrospirota</taxon>
        <taxon>Nitrospiria</taxon>
        <taxon>Nitrospirales</taxon>
        <taxon>Nitrospiraceae</taxon>
        <taxon>Candidatus Magnetominusculus</taxon>
    </lineage>
</organism>
<protein>
    <submittedName>
        <fullName evidence="2">Transposase</fullName>
    </submittedName>
</protein>